<dbReference type="PANTHER" id="PTHR23055">
    <property type="entry name" value="CALCIUM BINDING PROTEINS"/>
    <property type="match status" value="1"/>
</dbReference>
<evidence type="ECO:0000256" key="1">
    <source>
        <dbReference type="ARBA" id="ARBA00022723"/>
    </source>
</evidence>
<feature type="compositionally biased region" description="Basic and acidic residues" evidence="7">
    <location>
        <begin position="596"/>
        <end position="607"/>
    </location>
</feature>
<keyword evidence="5" id="KW-0106">Calcium</keyword>
<dbReference type="GO" id="GO:0008270">
    <property type="term" value="F:zinc ion binding"/>
    <property type="evidence" value="ECO:0007669"/>
    <property type="project" value="UniProtKB-KW"/>
</dbReference>
<sequence>MSLSSSSTRASPGRYRPVLYIATGLAAAYAVLLIHRHFYPPYHTDLRRRNAIRRPSRRRGVSSEAGDSVDISTSIEAIRRLQQLISADESYGTFRVEVDTGRSYQCLLTPSEFPTREELQAILDVGQNQATLIRRMMEDSFLENFFAFEYPPSHVISRSTGEYQYLQHHLLDWGFTEPCILRAINMFNNDPNFGEVLRRRRSNGEATSLEITGNTVIDAYHQMPEPSADTQSLFSWRDGSDDTPPSREGQNLLNLLYHIAEDQARRDGYIHRGITCNHCGVVPIQGIRYRCVNCVDFDLCEACEAMQGHVKTHVFYKVRIPAPFLGSPRHSQPVLYPGRPMRLSRSLPRVIAKRLSRETKFENTELDALWEQFRCLASAEWQSDPNKFCLAIDRNTFDRCFLPNVASRPPGPNLIYDRIFSFYDTNGDNLIGFEEFVKGLASFGNKSTHERLKRAFNGYDIDGDGYVERKDFLRIFRAHYILTRETTRDLLTSIEEEYVDTGNRDIILGSQPISSAFSGLPPVGDPSRTGEGKRPNLHGDMEIVDNQGILQEEVEEELDRHVVIGDAAARNTFGRSRPTWLRLTPQIQQRDLFGSDGRDEGGDRNNDESSDFSIDFEEWPPPEDVQAEDIVQALGAYVPYEEVMDRVDRARIASCVAERFNREDREHIEHVRRTGIEERWRRRHFYIDEENGVTAPPGFHDENEDAVEDADETESHIPSPRSRSSSKVRFQDDITDNEYETRSNPSTSSRSIPMGERWGGIEIPEVERDVGKEVLFQVTQQGLNEILDILFKTKEDLIMEAYRTRAERKRWAKEIEDFADAHYRPPRADGKERDLGLSVEDIGPETDDIPPADKPLQQLLNEAGYSLVSEPDNDQETSDPLEIAETSSHSPVPDRDNEQVVSDLPENDHAPSASENMAFEVEEEDDESHVGHAFLQDSEDTPALDEALQISEATNFNTLVNRSIAHADSPVYESAPTSTAASASSSSQSNQALHLPNASLPLRLRFQQPRHRRRSSHTSQIANPSYSSTISSDPAKHHIPPPSPPIPPSPKTLARWYRLSQVEKEAKERGGTGAKLNFEEFAQHMQGERGKSLLFLTSWLDMISF</sequence>
<reference evidence="12" key="2">
    <citation type="journal article" date="2009" name="Genome Res.">
        <title>Comparative genomic analyses of the human fungal pathogens Coccidioides and their relatives.</title>
        <authorList>
            <person name="Sharpton T.J."/>
            <person name="Stajich J.E."/>
            <person name="Rounsley S.D."/>
            <person name="Gardner M.J."/>
            <person name="Wortman J.R."/>
            <person name="Jordar V.S."/>
            <person name="Maiti R."/>
            <person name="Kodira C.D."/>
            <person name="Neafsey D.E."/>
            <person name="Zeng Q."/>
            <person name="Hung C.-Y."/>
            <person name="McMahan C."/>
            <person name="Muszewska A."/>
            <person name="Grynberg M."/>
            <person name="Mandel M.A."/>
            <person name="Kellner E.M."/>
            <person name="Barker B.M."/>
            <person name="Galgiani J.N."/>
            <person name="Orbach M.J."/>
            <person name="Kirkland T.N."/>
            <person name="Cole G.T."/>
            <person name="Henn M.R."/>
            <person name="Birren B.W."/>
            <person name="Taylor J.W."/>
        </authorList>
    </citation>
    <scope>NUCLEOTIDE SEQUENCE [LARGE SCALE GENOMIC DNA]</scope>
    <source>
        <strain evidence="12">RMSCC 3488</strain>
    </source>
</reference>
<keyword evidence="3 6" id="KW-0863">Zinc-finger</keyword>
<dbReference type="OrthoDB" id="2122982at2759"/>
<feature type="compositionally biased region" description="Acidic residues" evidence="7">
    <location>
        <begin position="608"/>
        <end position="620"/>
    </location>
</feature>
<dbReference type="SMART" id="SM00291">
    <property type="entry name" value="ZnF_ZZ"/>
    <property type="match status" value="1"/>
</dbReference>
<dbReference type="GO" id="GO:0016020">
    <property type="term" value="C:membrane"/>
    <property type="evidence" value="ECO:0007669"/>
    <property type="project" value="TreeGrafter"/>
</dbReference>
<feature type="compositionally biased region" description="Polar residues" evidence="7">
    <location>
        <begin position="742"/>
        <end position="751"/>
    </location>
</feature>
<dbReference type="InterPro" id="IPR011992">
    <property type="entry name" value="EF-hand-dom_pair"/>
</dbReference>
<dbReference type="PANTHER" id="PTHR23055:SF187">
    <property type="entry name" value="EF HAND DOMAIN PROTEIN (AFU_ORTHOLOGUE AFUA_6G07310)"/>
    <property type="match status" value="1"/>
</dbReference>
<feature type="region of interest" description="Disordered" evidence="7">
    <location>
        <begin position="591"/>
        <end position="620"/>
    </location>
</feature>
<dbReference type="InterPro" id="IPR000433">
    <property type="entry name" value="Znf_ZZ"/>
</dbReference>
<accession>A0A0J6FK21</accession>
<organism evidence="11 12">
    <name type="scientific">Coccidioides posadasii RMSCC 3488</name>
    <dbReference type="NCBI Taxonomy" id="454284"/>
    <lineage>
        <taxon>Eukaryota</taxon>
        <taxon>Fungi</taxon>
        <taxon>Dikarya</taxon>
        <taxon>Ascomycota</taxon>
        <taxon>Pezizomycotina</taxon>
        <taxon>Eurotiomycetes</taxon>
        <taxon>Eurotiomycetidae</taxon>
        <taxon>Onygenales</taxon>
        <taxon>Onygenaceae</taxon>
        <taxon>Coccidioides</taxon>
    </lineage>
</organism>
<dbReference type="EMBL" id="DS268111">
    <property type="protein sequence ID" value="KMM69179.1"/>
    <property type="molecule type" value="Genomic_DNA"/>
</dbReference>
<feature type="domain" description="EF-hand" evidence="10">
    <location>
        <begin position="447"/>
        <end position="482"/>
    </location>
</feature>
<dbReference type="AlphaFoldDB" id="A0A0J6FK21"/>
<evidence type="ECO:0000313" key="12">
    <source>
        <dbReference type="Proteomes" id="UP000054567"/>
    </source>
</evidence>
<reference evidence="11 12" key="1">
    <citation type="submission" date="2007-06" db="EMBL/GenBank/DDBJ databases">
        <title>The Genome Sequence of Coccidioides posadasii RMSCC_3488.</title>
        <authorList>
            <consortium name="Coccidioides Genome Resources Consortium"/>
            <consortium name="The Broad Institute Genome Sequencing Platform"/>
            <person name="Henn M.R."/>
            <person name="Sykes S."/>
            <person name="Young S."/>
            <person name="Jaffe D."/>
            <person name="Berlin A."/>
            <person name="Alvarez P."/>
            <person name="Butler J."/>
            <person name="Gnerre S."/>
            <person name="Grabherr M."/>
            <person name="Mauceli E."/>
            <person name="Brockman W."/>
            <person name="Kodira C."/>
            <person name="Alvarado L."/>
            <person name="Zeng Q."/>
            <person name="Crawford M."/>
            <person name="Antoine C."/>
            <person name="Devon K."/>
            <person name="Galgiani J."/>
            <person name="Orsborn K."/>
            <person name="Lewis M.L."/>
            <person name="Nusbaum C."/>
            <person name="Galagan J."/>
            <person name="Birren B."/>
        </authorList>
    </citation>
    <scope>NUCLEOTIDE SEQUENCE [LARGE SCALE GENOMIC DNA]</scope>
    <source>
        <strain evidence="11 12">RMSCC 3488</strain>
    </source>
</reference>
<keyword evidence="8" id="KW-0812">Transmembrane</keyword>
<feature type="compositionally biased region" description="Acidic residues" evidence="7">
    <location>
        <begin position="702"/>
        <end position="712"/>
    </location>
</feature>
<keyword evidence="8" id="KW-1133">Transmembrane helix</keyword>
<feature type="compositionally biased region" description="Polar residues" evidence="7">
    <location>
        <begin position="1018"/>
        <end position="1032"/>
    </location>
</feature>
<dbReference type="PROSITE" id="PS50135">
    <property type="entry name" value="ZF_ZZ_2"/>
    <property type="match status" value="1"/>
</dbReference>
<keyword evidence="8" id="KW-0472">Membrane</keyword>
<dbReference type="Gene3D" id="1.10.238.10">
    <property type="entry name" value="EF-hand"/>
    <property type="match status" value="1"/>
</dbReference>
<evidence type="ECO:0000256" key="5">
    <source>
        <dbReference type="ARBA" id="ARBA00022837"/>
    </source>
</evidence>
<dbReference type="InterPro" id="IPR002048">
    <property type="entry name" value="EF_hand_dom"/>
</dbReference>
<dbReference type="CDD" id="cd02340">
    <property type="entry name" value="ZZ_NBR1_like"/>
    <property type="match status" value="1"/>
</dbReference>
<dbReference type="Gene3D" id="3.30.60.90">
    <property type="match status" value="1"/>
</dbReference>
<dbReference type="Pfam" id="PF00569">
    <property type="entry name" value="ZZ"/>
    <property type="match status" value="1"/>
</dbReference>
<dbReference type="GO" id="GO:0005509">
    <property type="term" value="F:calcium ion binding"/>
    <property type="evidence" value="ECO:0007669"/>
    <property type="project" value="InterPro"/>
</dbReference>
<feature type="domain" description="ZZ-type" evidence="9">
    <location>
        <begin position="271"/>
        <end position="323"/>
    </location>
</feature>
<dbReference type="PROSITE" id="PS00018">
    <property type="entry name" value="EF_HAND_1"/>
    <property type="match status" value="2"/>
</dbReference>
<dbReference type="InterPro" id="IPR018247">
    <property type="entry name" value="EF_Hand_1_Ca_BS"/>
</dbReference>
<evidence type="ECO:0000313" key="11">
    <source>
        <dbReference type="EMBL" id="KMM69179.1"/>
    </source>
</evidence>
<evidence type="ECO:0000256" key="4">
    <source>
        <dbReference type="ARBA" id="ARBA00022833"/>
    </source>
</evidence>
<feature type="compositionally biased region" description="Pro residues" evidence="7">
    <location>
        <begin position="1040"/>
        <end position="1050"/>
    </location>
</feature>
<feature type="region of interest" description="Disordered" evidence="7">
    <location>
        <begin position="517"/>
        <end position="539"/>
    </location>
</feature>
<evidence type="ECO:0000259" key="9">
    <source>
        <dbReference type="PROSITE" id="PS50135"/>
    </source>
</evidence>
<keyword evidence="4" id="KW-0862">Zinc</keyword>
<feature type="compositionally biased region" description="Basic and acidic residues" evidence="7">
    <location>
        <begin position="528"/>
        <end position="539"/>
    </location>
</feature>
<reference evidence="12" key="3">
    <citation type="journal article" date="2010" name="Genome Res.">
        <title>Population genomic sequencing of Coccidioides fungi reveals recent hybridization and transposon control.</title>
        <authorList>
            <person name="Neafsey D.E."/>
            <person name="Barker B.M."/>
            <person name="Sharpton T.J."/>
            <person name="Stajich J.E."/>
            <person name="Park D.J."/>
            <person name="Whiston E."/>
            <person name="Hung C.-Y."/>
            <person name="McMahan C."/>
            <person name="White J."/>
            <person name="Sykes S."/>
            <person name="Heiman D."/>
            <person name="Young S."/>
            <person name="Zeng Q."/>
            <person name="Abouelleil A."/>
            <person name="Aftuck L."/>
            <person name="Bessette D."/>
            <person name="Brown A."/>
            <person name="FitzGerald M."/>
            <person name="Lui A."/>
            <person name="Macdonald J.P."/>
            <person name="Priest M."/>
            <person name="Orbach M.J."/>
            <person name="Galgiani J.N."/>
            <person name="Kirkland T.N."/>
            <person name="Cole G.T."/>
            <person name="Birren B.W."/>
            <person name="Henn M.R."/>
            <person name="Taylor J.W."/>
            <person name="Rounsley S.D."/>
        </authorList>
    </citation>
    <scope>NUCLEOTIDE SEQUENCE [LARGE SCALE GENOMIC DNA]</scope>
    <source>
        <strain evidence="12">RMSCC 3488</strain>
    </source>
</reference>
<evidence type="ECO:0000256" key="7">
    <source>
        <dbReference type="SAM" id="MobiDB-lite"/>
    </source>
</evidence>
<dbReference type="InterPro" id="IPR028846">
    <property type="entry name" value="Recoverin"/>
</dbReference>
<feature type="region of interest" description="Disordered" evidence="7">
    <location>
        <begin position="691"/>
        <end position="756"/>
    </location>
</feature>
<evidence type="ECO:0000259" key="10">
    <source>
        <dbReference type="PROSITE" id="PS50222"/>
    </source>
</evidence>
<feature type="transmembrane region" description="Helical" evidence="8">
    <location>
        <begin position="18"/>
        <end position="39"/>
    </location>
</feature>
<evidence type="ECO:0000256" key="8">
    <source>
        <dbReference type="SAM" id="Phobius"/>
    </source>
</evidence>
<dbReference type="PROSITE" id="PS01357">
    <property type="entry name" value="ZF_ZZ_1"/>
    <property type="match status" value="1"/>
</dbReference>
<dbReference type="SUPFAM" id="SSF57850">
    <property type="entry name" value="RING/U-box"/>
    <property type="match status" value="1"/>
</dbReference>
<dbReference type="CDD" id="cd00051">
    <property type="entry name" value="EFh"/>
    <property type="match status" value="1"/>
</dbReference>
<dbReference type="VEuPathDB" id="FungiDB:CPAG_05501"/>
<evidence type="ECO:0000256" key="6">
    <source>
        <dbReference type="PROSITE-ProRule" id="PRU00228"/>
    </source>
</evidence>
<evidence type="ECO:0000256" key="3">
    <source>
        <dbReference type="ARBA" id="ARBA00022771"/>
    </source>
</evidence>
<proteinExistence type="predicted"/>
<dbReference type="InterPro" id="IPR043145">
    <property type="entry name" value="Znf_ZZ_sf"/>
</dbReference>
<feature type="domain" description="EF-hand" evidence="10">
    <location>
        <begin position="411"/>
        <end position="446"/>
    </location>
</feature>
<feature type="region of interest" description="Disordered" evidence="7">
    <location>
        <begin position="1008"/>
        <end position="1050"/>
    </location>
</feature>
<feature type="region of interest" description="Disordered" evidence="7">
    <location>
        <begin position="868"/>
        <end position="943"/>
    </location>
</feature>
<keyword evidence="2" id="KW-0677">Repeat</keyword>
<dbReference type="PROSITE" id="PS50222">
    <property type="entry name" value="EF_HAND_2"/>
    <property type="match status" value="2"/>
</dbReference>
<dbReference type="Pfam" id="PF13499">
    <property type="entry name" value="EF-hand_7"/>
    <property type="match status" value="1"/>
</dbReference>
<dbReference type="Proteomes" id="UP000054567">
    <property type="component" value="Unassembled WGS sequence"/>
</dbReference>
<name>A0A0J6FK21_COCPO</name>
<evidence type="ECO:0000256" key="2">
    <source>
        <dbReference type="ARBA" id="ARBA00022737"/>
    </source>
</evidence>
<dbReference type="SUPFAM" id="SSF47473">
    <property type="entry name" value="EF-hand"/>
    <property type="match status" value="1"/>
</dbReference>
<dbReference type="SMART" id="SM00054">
    <property type="entry name" value="EFh"/>
    <property type="match status" value="2"/>
</dbReference>
<keyword evidence="1" id="KW-0479">Metal-binding</keyword>
<dbReference type="GO" id="GO:0005829">
    <property type="term" value="C:cytosol"/>
    <property type="evidence" value="ECO:0007669"/>
    <property type="project" value="TreeGrafter"/>
</dbReference>
<gene>
    <name evidence="11" type="ORF">CPAG_05501</name>
</gene>
<protein>
    <submittedName>
        <fullName evidence="11">EF hand domain-containing protein</fullName>
    </submittedName>
</protein>